<evidence type="ECO:0000256" key="12">
    <source>
        <dbReference type="ARBA" id="ARBA00023140"/>
    </source>
</evidence>
<dbReference type="PROSITE" id="PS00439">
    <property type="entry name" value="ACYLTRANSF_C_1"/>
    <property type="match status" value="1"/>
</dbReference>
<keyword evidence="11" id="KW-0472">Membrane</keyword>
<evidence type="ECO:0000256" key="16">
    <source>
        <dbReference type="ARBA" id="ARBA00066910"/>
    </source>
</evidence>
<evidence type="ECO:0000256" key="3">
    <source>
        <dbReference type="ARBA" id="ARBA00005232"/>
    </source>
</evidence>
<evidence type="ECO:0000256" key="5">
    <source>
        <dbReference type="ARBA" id="ARBA00022679"/>
    </source>
</evidence>
<accession>A0A1G4JEZ3</accession>
<name>A0A1G4JEZ3_9SACH</name>
<dbReference type="EMBL" id="LT598448">
    <property type="protein sequence ID" value="SCU88831.1"/>
    <property type="molecule type" value="Genomic_DNA"/>
</dbReference>
<keyword evidence="13 19" id="KW-0012">Acyltransferase</keyword>
<dbReference type="Proteomes" id="UP000189911">
    <property type="component" value="Chromosome D"/>
</dbReference>
<comment type="subcellular location">
    <subcellularLocation>
        <location evidence="2">Mitochondrion inner membrane</location>
        <topology evidence="2">Peripheral membrane protein</topology>
        <orientation evidence="2">Matrix side</orientation>
    </subcellularLocation>
    <subcellularLocation>
        <location evidence="1">Peroxisome</location>
    </subcellularLocation>
</comment>
<evidence type="ECO:0000256" key="7">
    <source>
        <dbReference type="ARBA" id="ARBA00022832"/>
    </source>
</evidence>
<feature type="domain" description="Choline/carnitine acyltransferase" evidence="20">
    <location>
        <begin position="58"/>
        <end position="626"/>
    </location>
</feature>
<dbReference type="InterPro" id="IPR023213">
    <property type="entry name" value="CAT-like_dom_sf"/>
</dbReference>
<dbReference type="InterPro" id="IPR000542">
    <property type="entry name" value="Carn_acyl_trans"/>
</dbReference>
<dbReference type="GO" id="GO:0009437">
    <property type="term" value="P:carnitine metabolic process"/>
    <property type="evidence" value="ECO:0007669"/>
    <property type="project" value="TreeGrafter"/>
</dbReference>
<evidence type="ECO:0000256" key="13">
    <source>
        <dbReference type="ARBA" id="ARBA00023315"/>
    </source>
</evidence>
<dbReference type="Gene3D" id="3.30.559.10">
    <property type="entry name" value="Chloramphenicol acetyltransferase-like domain"/>
    <property type="match status" value="1"/>
</dbReference>
<dbReference type="GO" id="GO:0006631">
    <property type="term" value="P:fatty acid metabolic process"/>
    <property type="evidence" value="ECO:0007669"/>
    <property type="project" value="UniProtKB-KW"/>
</dbReference>
<dbReference type="GO" id="GO:0005743">
    <property type="term" value="C:mitochondrial inner membrane"/>
    <property type="evidence" value="ECO:0007669"/>
    <property type="project" value="UniProtKB-SubCell"/>
</dbReference>
<dbReference type="InterPro" id="IPR039551">
    <property type="entry name" value="Cho/carn_acyl_trans"/>
</dbReference>
<reference evidence="22" key="1">
    <citation type="submission" date="2016-03" db="EMBL/GenBank/DDBJ databases">
        <authorList>
            <person name="Devillers Hugo."/>
        </authorList>
    </citation>
    <scope>NUCLEOTIDE SEQUENCE [LARGE SCALE GENOMIC DNA]</scope>
</reference>
<sequence>MREVIRIARRMVSTLQKFPFETRNGEHYFAQHPNAYYQRKRSGYQGVTFENQAKLPSLPVPELEETLRKYIQTIRPFCQTRNQLEEQKALCAKFAQDEGPELQQRLTRFAAESRNWLSRFWDDQAYLEYDDPVVPYVSYFYAHKPLPNSHAKIQSDPLIKATAIIVSVLRFLEAIKDEALPAEMIKNHPFCMNSFHLMFNNARIPGNGKDSNVFYSLHEHNYITVALKGNFYTVRTHNDDGKVLEPVNIWYQLYEITTRLSGRVQELTNAGIGTLTSQPRSEWYQSYSELMSNPMSRRSLDAIHQSSFMVCLDLDTSPVSWEEKSRFAWHGDGINRYYDKPLQFFVAKNGTSGFLAEHSKMDGTPTLLLNDYVCRQLRNLDVNTFMDQLKLEPFVEAIGAEHLPFLMTPAIRDQIKLAHSRFLRETAEHDLKVWHYNRFGKNAIKAFGFSPDSFIQQVIQLAVYKYLQKQVPTYEAASTRRFFKGRTETGRSVSVESAKFVADWEDPDVTDHEKITSLRASATAHTAYLKTASAGHGVDRHLFGLKNMLRTDEAVPDLFKDSLFKYSSTWLVSTSQLSSEYFEGYGWSQVNDNGFGLAYMLNKEWLHINIVNKPAASGLSVSKLHYFLTQAADEMFELLSKSEQPSSKL</sequence>
<evidence type="ECO:0000256" key="11">
    <source>
        <dbReference type="ARBA" id="ARBA00023136"/>
    </source>
</evidence>
<evidence type="ECO:0000256" key="10">
    <source>
        <dbReference type="ARBA" id="ARBA00023128"/>
    </source>
</evidence>
<evidence type="ECO:0000256" key="17">
    <source>
        <dbReference type="ARBA" id="ARBA00073438"/>
    </source>
</evidence>
<dbReference type="SUPFAM" id="SSF52777">
    <property type="entry name" value="CoA-dependent acyltransferases"/>
    <property type="match status" value="2"/>
</dbReference>
<evidence type="ECO:0000256" key="6">
    <source>
        <dbReference type="ARBA" id="ARBA00022792"/>
    </source>
</evidence>
<dbReference type="Gene3D" id="3.30.559.70">
    <property type="entry name" value="Choline/Carnitine o-acyltransferase, domain 2"/>
    <property type="match status" value="1"/>
</dbReference>
<evidence type="ECO:0000256" key="2">
    <source>
        <dbReference type="ARBA" id="ARBA00004443"/>
    </source>
</evidence>
<organism evidence="21 22">
    <name type="scientific">Lachancea nothofagi CBS 11611</name>
    <dbReference type="NCBI Taxonomy" id="1266666"/>
    <lineage>
        <taxon>Eukaryota</taxon>
        <taxon>Fungi</taxon>
        <taxon>Dikarya</taxon>
        <taxon>Ascomycota</taxon>
        <taxon>Saccharomycotina</taxon>
        <taxon>Saccharomycetes</taxon>
        <taxon>Saccharomycetales</taxon>
        <taxon>Saccharomycetaceae</taxon>
        <taxon>Lachancea</taxon>
    </lineage>
</organism>
<evidence type="ECO:0000313" key="21">
    <source>
        <dbReference type="EMBL" id="SCU88831.1"/>
    </source>
</evidence>
<dbReference type="OrthoDB" id="240216at2759"/>
<keyword evidence="7" id="KW-0276">Fatty acid metabolism</keyword>
<comment type="catalytic activity">
    <reaction evidence="14">
        <text>(R)-carnitine + acetyl-CoA = O-acetyl-(R)-carnitine + CoA</text>
        <dbReference type="Rhea" id="RHEA:21136"/>
        <dbReference type="ChEBI" id="CHEBI:16347"/>
        <dbReference type="ChEBI" id="CHEBI:57287"/>
        <dbReference type="ChEBI" id="CHEBI:57288"/>
        <dbReference type="ChEBI" id="CHEBI:57589"/>
        <dbReference type="EC" id="2.3.1.7"/>
    </reaction>
</comment>
<protein>
    <recommendedName>
        <fullName evidence="17">Carnitine O-acetyltransferase, mitochondrial</fullName>
        <ecNumber evidence="16">2.3.1.7</ecNumber>
    </recommendedName>
</protein>
<dbReference type="Pfam" id="PF00755">
    <property type="entry name" value="Carn_acyltransf"/>
    <property type="match status" value="1"/>
</dbReference>
<evidence type="ECO:0000256" key="18">
    <source>
        <dbReference type="PIRSR" id="PIRSR600542-1"/>
    </source>
</evidence>
<dbReference type="PANTHER" id="PTHR22589">
    <property type="entry name" value="CARNITINE O-ACYLTRANSFERASE"/>
    <property type="match status" value="1"/>
</dbReference>
<dbReference type="PROSITE" id="PS00440">
    <property type="entry name" value="ACYLTRANSF_C_2"/>
    <property type="match status" value="1"/>
</dbReference>
<keyword evidence="9" id="KW-0443">Lipid metabolism</keyword>
<evidence type="ECO:0000256" key="9">
    <source>
        <dbReference type="ARBA" id="ARBA00023098"/>
    </source>
</evidence>
<keyword evidence="10" id="KW-0496">Mitochondrion</keyword>
<evidence type="ECO:0000313" key="22">
    <source>
        <dbReference type="Proteomes" id="UP000189911"/>
    </source>
</evidence>
<evidence type="ECO:0000256" key="15">
    <source>
        <dbReference type="ARBA" id="ARBA00053195"/>
    </source>
</evidence>
<dbReference type="PANTHER" id="PTHR22589:SF103">
    <property type="entry name" value="CARNITINE O-ACETYL-TRANSFERASE, ISOFORM A-RELATED"/>
    <property type="match status" value="1"/>
</dbReference>
<evidence type="ECO:0000259" key="20">
    <source>
        <dbReference type="Pfam" id="PF00755"/>
    </source>
</evidence>
<proteinExistence type="inferred from homology"/>
<evidence type="ECO:0000256" key="8">
    <source>
        <dbReference type="ARBA" id="ARBA00022946"/>
    </source>
</evidence>
<evidence type="ECO:0000256" key="4">
    <source>
        <dbReference type="ARBA" id="ARBA00022448"/>
    </source>
</evidence>
<dbReference type="AlphaFoldDB" id="A0A1G4JEZ3"/>
<evidence type="ECO:0000256" key="19">
    <source>
        <dbReference type="RuleBase" id="RU003801"/>
    </source>
</evidence>
<keyword evidence="4" id="KW-0813">Transport</keyword>
<dbReference type="EC" id="2.3.1.7" evidence="16"/>
<evidence type="ECO:0000256" key="14">
    <source>
        <dbReference type="ARBA" id="ARBA00052702"/>
    </source>
</evidence>
<comment type="similarity">
    <text evidence="3 19">Belongs to the carnitine/choline acetyltransferase family.</text>
</comment>
<keyword evidence="5 19" id="KW-0808">Transferase</keyword>
<evidence type="ECO:0000256" key="1">
    <source>
        <dbReference type="ARBA" id="ARBA00004275"/>
    </source>
</evidence>
<feature type="active site" description="Proton acceptor" evidence="18">
    <location>
        <position position="358"/>
    </location>
</feature>
<dbReference type="GO" id="GO:0005777">
    <property type="term" value="C:peroxisome"/>
    <property type="evidence" value="ECO:0007669"/>
    <property type="project" value="UniProtKB-SubCell"/>
</dbReference>
<keyword evidence="6" id="KW-0999">Mitochondrion inner membrane</keyword>
<keyword evidence="12" id="KW-0576">Peroxisome</keyword>
<comment type="function">
    <text evidence="15">Carnitine acetylase is specific for short chain fatty acids. Carnitine acetylase seems to affect the flux through the pyruvate dehydrogenase complex. It may be involved as well in the transport of acetyl-CoA into mitochondria.</text>
</comment>
<dbReference type="InterPro" id="IPR042231">
    <property type="entry name" value="Cho/carn_acyl_trans_2"/>
</dbReference>
<dbReference type="FunFam" id="3.30.559.70:FF:000007">
    <property type="entry name" value="Carnitine O-acetyltransferase, mitochondrial"/>
    <property type="match status" value="1"/>
</dbReference>
<keyword evidence="22" id="KW-1185">Reference proteome</keyword>
<gene>
    <name evidence="21" type="ORF">LANO_0D03202G</name>
</gene>
<keyword evidence="8" id="KW-0809">Transit peptide</keyword>
<dbReference type="GO" id="GO:0004092">
    <property type="term" value="F:carnitine O-acetyltransferase activity"/>
    <property type="evidence" value="ECO:0007669"/>
    <property type="project" value="UniProtKB-EC"/>
</dbReference>